<sequence length="62" mass="7245">MKLDVNKPQLNIMGVKFNNQEEFRGALYAISSNMIEGWQPTKQDVEQVKDYLILKQKEKSDD</sequence>
<evidence type="ECO:0000313" key="1">
    <source>
        <dbReference type="EMBL" id="GGN57290.1"/>
    </source>
</evidence>
<name>A0A917XXC4_9BACI</name>
<keyword evidence="2" id="KW-1185">Reference proteome</keyword>
<reference evidence="1" key="1">
    <citation type="journal article" date="2014" name="Int. J. Syst. Evol. Microbiol.">
        <title>Complete genome sequence of Corynebacterium casei LMG S-19264T (=DSM 44701T), isolated from a smear-ripened cheese.</title>
        <authorList>
            <consortium name="US DOE Joint Genome Institute (JGI-PGF)"/>
            <person name="Walter F."/>
            <person name="Albersmeier A."/>
            <person name="Kalinowski J."/>
            <person name="Ruckert C."/>
        </authorList>
    </citation>
    <scope>NUCLEOTIDE SEQUENCE</scope>
    <source>
        <strain evidence="1">JCM 17251</strain>
    </source>
</reference>
<proteinExistence type="predicted"/>
<gene>
    <name evidence="1" type="ORF">GCM10007971_18130</name>
</gene>
<dbReference type="RefSeq" id="WP_188856889.1">
    <property type="nucleotide sequence ID" value="NZ_BMOS01000010.1"/>
</dbReference>
<protein>
    <submittedName>
        <fullName evidence="1">Uncharacterized protein</fullName>
    </submittedName>
</protein>
<accession>A0A917XXC4</accession>
<reference evidence="1" key="2">
    <citation type="submission" date="2020-09" db="EMBL/GenBank/DDBJ databases">
        <authorList>
            <person name="Sun Q."/>
            <person name="Ohkuma M."/>
        </authorList>
    </citation>
    <scope>NUCLEOTIDE SEQUENCE</scope>
    <source>
        <strain evidence="1">JCM 17251</strain>
    </source>
</reference>
<dbReference type="AlphaFoldDB" id="A0A917XXC4"/>
<organism evidence="1 2">
    <name type="scientific">Oceanobacillus indicireducens</name>
    <dbReference type="NCBI Taxonomy" id="1004261"/>
    <lineage>
        <taxon>Bacteria</taxon>
        <taxon>Bacillati</taxon>
        <taxon>Bacillota</taxon>
        <taxon>Bacilli</taxon>
        <taxon>Bacillales</taxon>
        <taxon>Bacillaceae</taxon>
        <taxon>Oceanobacillus</taxon>
    </lineage>
</organism>
<evidence type="ECO:0000313" key="2">
    <source>
        <dbReference type="Proteomes" id="UP000624041"/>
    </source>
</evidence>
<dbReference type="EMBL" id="BMOS01000010">
    <property type="protein sequence ID" value="GGN57290.1"/>
    <property type="molecule type" value="Genomic_DNA"/>
</dbReference>
<comment type="caution">
    <text evidence="1">The sequence shown here is derived from an EMBL/GenBank/DDBJ whole genome shotgun (WGS) entry which is preliminary data.</text>
</comment>
<dbReference type="Proteomes" id="UP000624041">
    <property type="component" value="Unassembled WGS sequence"/>
</dbReference>